<dbReference type="InterPro" id="IPR016181">
    <property type="entry name" value="Acyl_CoA_acyltransferase"/>
</dbReference>
<dbReference type="EMBL" id="BAABBN010000012">
    <property type="protein sequence ID" value="GAA3934490.1"/>
    <property type="molecule type" value="Genomic_DNA"/>
</dbReference>
<dbReference type="SUPFAM" id="SSF55729">
    <property type="entry name" value="Acyl-CoA N-acyltransferases (Nat)"/>
    <property type="match status" value="1"/>
</dbReference>
<gene>
    <name evidence="4 5" type="primary">aat</name>
    <name evidence="5" type="ORF">GCM10022277_33840</name>
</gene>
<dbReference type="Proteomes" id="UP001501565">
    <property type="component" value="Unassembled WGS sequence"/>
</dbReference>
<dbReference type="PANTHER" id="PTHR30098">
    <property type="entry name" value="LEUCYL/PHENYLALANYL-TRNA--PROTEIN TRANSFERASE"/>
    <property type="match status" value="1"/>
</dbReference>
<dbReference type="InterPro" id="IPR042221">
    <property type="entry name" value="Leu/Phe-tRNA_Trfase_N"/>
</dbReference>
<dbReference type="HAMAP" id="MF_00688">
    <property type="entry name" value="Leu_Phe_trans"/>
    <property type="match status" value="1"/>
</dbReference>
<comment type="function">
    <text evidence="4">Functions in the N-end rule pathway of protein degradation where it conjugates Leu, Phe and, less efficiently, Met from aminoacyl-tRNAs to the N-termini of proteins containing an N-terminal arginine or lysine.</text>
</comment>
<comment type="caution">
    <text evidence="5">The sequence shown here is derived from an EMBL/GenBank/DDBJ whole genome shotgun (WGS) entry which is preliminary data.</text>
</comment>
<evidence type="ECO:0000256" key="1">
    <source>
        <dbReference type="ARBA" id="ARBA00022490"/>
    </source>
</evidence>
<dbReference type="EC" id="2.3.2.6" evidence="4"/>
<keyword evidence="6" id="KW-1185">Reference proteome</keyword>
<comment type="catalytic activity">
    <reaction evidence="4">
        <text>L-phenylalanyl-tRNA(Phe) + an N-terminal L-alpha-aminoacyl-[protein] = an N-terminal L-phenylalanyl-L-alpha-aminoacyl-[protein] + tRNA(Phe)</text>
        <dbReference type="Rhea" id="RHEA:43632"/>
        <dbReference type="Rhea" id="RHEA-COMP:9668"/>
        <dbReference type="Rhea" id="RHEA-COMP:9699"/>
        <dbReference type="Rhea" id="RHEA-COMP:10636"/>
        <dbReference type="Rhea" id="RHEA-COMP:10637"/>
        <dbReference type="ChEBI" id="CHEBI:78442"/>
        <dbReference type="ChEBI" id="CHEBI:78531"/>
        <dbReference type="ChEBI" id="CHEBI:78597"/>
        <dbReference type="ChEBI" id="CHEBI:83561"/>
        <dbReference type="EC" id="2.3.2.6"/>
    </reaction>
</comment>
<name>A0ABP7N172_9GAMM</name>
<evidence type="ECO:0000256" key="2">
    <source>
        <dbReference type="ARBA" id="ARBA00022679"/>
    </source>
</evidence>
<sequence>MHLPWLEEDDYLFPPTEEALTTPNGLLAAGGDLSPERLIRAYAQGIFPWFSEDEPVLWWTPDPRCILNPNEFHASKSLRKLSRKNTYQVRCNVNFPEVIEHCSKERATQDGTWITEDMKEAYHNLHHLGFAHSVEVYREDNLVGGLYGIGIGKVFYGESMFSLEANASKLALYHLSNHFVTNKYKLIDCQVTSEHLLSLGAKEISREAFESILCANLNSTGLTPLELPPRLTLSE</sequence>
<proteinExistence type="inferred from homology"/>
<comment type="subcellular location">
    <subcellularLocation>
        <location evidence="4">Cytoplasm</location>
    </subcellularLocation>
</comment>
<evidence type="ECO:0000313" key="6">
    <source>
        <dbReference type="Proteomes" id="UP001501565"/>
    </source>
</evidence>
<dbReference type="PANTHER" id="PTHR30098:SF2">
    <property type="entry name" value="LEUCYL_PHENYLALANYL-TRNA--PROTEIN TRANSFERASE"/>
    <property type="match status" value="1"/>
</dbReference>
<dbReference type="InterPro" id="IPR004616">
    <property type="entry name" value="Leu/Phe-tRNA_Trfase"/>
</dbReference>
<accession>A0ABP7N172</accession>
<protein>
    <recommendedName>
        <fullName evidence="4">Leucyl/phenylalanyl-tRNA--protein transferase</fullName>
        <ecNumber evidence="4">2.3.2.6</ecNumber>
    </recommendedName>
    <alternativeName>
        <fullName evidence="4">L/F-transferase</fullName>
    </alternativeName>
    <alternativeName>
        <fullName evidence="4">Leucyltransferase</fullName>
    </alternativeName>
    <alternativeName>
        <fullName evidence="4">Phenyalanyltransferase</fullName>
    </alternativeName>
</protein>
<organism evidence="5 6">
    <name type="scientific">Litoribacillus peritrichatus</name>
    <dbReference type="NCBI Taxonomy" id="718191"/>
    <lineage>
        <taxon>Bacteria</taxon>
        <taxon>Pseudomonadati</taxon>
        <taxon>Pseudomonadota</taxon>
        <taxon>Gammaproteobacteria</taxon>
        <taxon>Oceanospirillales</taxon>
        <taxon>Oceanospirillaceae</taxon>
        <taxon>Litoribacillus</taxon>
    </lineage>
</organism>
<dbReference type="Gene3D" id="3.30.70.3550">
    <property type="entry name" value="Leucyl/phenylalanyl-tRNA-protein transferase, N-terminal domain"/>
    <property type="match status" value="1"/>
</dbReference>
<keyword evidence="2 4" id="KW-0808">Transferase</keyword>
<dbReference type="GO" id="GO:0016740">
    <property type="term" value="F:transferase activity"/>
    <property type="evidence" value="ECO:0007669"/>
    <property type="project" value="UniProtKB-KW"/>
</dbReference>
<comment type="similarity">
    <text evidence="4">Belongs to the L/F-transferase family.</text>
</comment>
<dbReference type="NCBIfam" id="TIGR00667">
    <property type="entry name" value="aat"/>
    <property type="match status" value="1"/>
</dbReference>
<evidence type="ECO:0000256" key="3">
    <source>
        <dbReference type="ARBA" id="ARBA00023315"/>
    </source>
</evidence>
<evidence type="ECO:0000313" key="5">
    <source>
        <dbReference type="EMBL" id="GAA3934490.1"/>
    </source>
</evidence>
<dbReference type="InterPro" id="IPR042203">
    <property type="entry name" value="Leu/Phe-tRNA_Trfase_C"/>
</dbReference>
<reference evidence="6" key="1">
    <citation type="journal article" date="2019" name="Int. J. Syst. Evol. Microbiol.">
        <title>The Global Catalogue of Microorganisms (GCM) 10K type strain sequencing project: providing services to taxonomists for standard genome sequencing and annotation.</title>
        <authorList>
            <consortium name="The Broad Institute Genomics Platform"/>
            <consortium name="The Broad Institute Genome Sequencing Center for Infectious Disease"/>
            <person name="Wu L."/>
            <person name="Ma J."/>
        </authorList>
    </citation>
    <scope>NUCLEOTIDE SEQUENCE [LARGE SCALE GENOMIC DNA]</scope>
    <source>
        <strain evidence="6">JCM 17551</strain>
    </source>
</reference>
<keyword evidence="1 4" id="KW-0963">Cytoplasm</keyword>
<dbReference type="Gene3D" id="3.40.630.70">
    <property type="entry name" value="Leucyl/phenylalanyl-tRNA-protein transferase, C-terminal domain"/>
    <property type="match status" value="1"/>
</dbReference>
<dbReference type="Pfam" id="PF03588">
    <property type="entry name" value="Leu_Phe_trans"/>
    <property type="match status" value="1"/>
</dbReference>
<evidence type="ECO:0000256" key="4">
    <source>
        <dbReference type="HAMAP-Rule" id="MF_00688"/>
    </source>
</evidence>
<dbReference type="RefSeq" id="WP_344799777.1">
    <property type="nucleotide sequence ID" value="NZ_BAABBN010000012.1"/>
</dbReference>
<keyword evidence="3 4" id="KW-0012">Acyltransferase</keyword>
<comment type="catalytic activity">
    <reaction evidence="4">
        <text>N-terminal L-arginyl-[protein] + L-leucyl-tRNA(Leu) = N-terminal L-leucyl-L-arginyl-[protein] + tRNA(Leu) + H(+)</text>
        <dbReference type="Rhea" id="RHEA:50416"/>
        <dbReference type="Rhea" id="RHEA-COMP:9613"/>
        <dbReference type="Rhea" id="RHEA-COMP:9622"/>
        <dbReference type="Rhea" id="RHEA-COMP:12672"/>
        <dbReference type="Rhea" id="RHEA-COMP:12673"/>
        <dbReference type="ChEBI" id="CHEBI:15378"/>
        <dbReference type="ChEBI" id="CHEBI:64719"/>
        <dbReference type="ChEBI" id="CHEBI:78442"/>
        <dbReference type="ChEBI" id="CHEBI:78494"/>
        <dbReference type="ChEBI" id="CHEBI:133044"/>
        <dbReference type="EC" id="2.3.2.6"/>
    </reaction>
</comment>
<comment type="catalytic activity">
    <reaction evidence="4">
        <text>N-terminal L-lysyl-[protein] + L-leucyl-tRNA(Leu) = N-terminal L-leucyl-L-lysyl-[protein] + tRNA(Leu) + H(+)</text>
        <dbReference type="Rhea" id="RHEA:12340"/>
        <dbReference type="Rhea" id="RHEA-COMP:9613"/>
        <dbReference type="Rhea" id="RHEA-COMP:9622"/>
        <dbReference type="Rhea" id="RHEA-COMP:12670"/>
        <dbReference type="Rhea" id="RHEA-COMP:12671"/>
        <dbReference type="ChEBI" id="CHEBI:15378"/>
        <dbReference type="ChEBI" id="CHEBI:65249"/>
        <dbReference type="ChEBI" id="CHEBI:78442"/>
        <dbReference type="ChEBI" id="CHEBI:78494"/>
        <dbReference type="ChEBI" id="CHEBI:133043"/>
        <dbReference type="EC" id="2.3.2.6"/>
    </reaction>
</comment>